<evidence type="ECO:0000256" key="1">
    <source>
        <dbReference type="SAM" id="MobiDB-lite"/>
    </source>
</evidence>
<dbReference type="Proteomes" id="UP000604825">
    <property type="component" value="Unassembled WGS sequence"/>
</dbReference>
<protein>
    <submittedName>
        <fullName evidence="2">Uncharacterized protein</fullName>
    </submittedName>
</protein>
<reference evidence="2" key="1">
    <citation type="submission" date="2020-10" db="EMBL/GenBank/DDBJ databases">
        <authorList>
            <person name="Han B."/>
            <person name="Lu T."/>
            <person name="Zhao Q."/>
            <person name="Huang X."/>
            <person name="Zhao Y."/>
        </authorList>
    </citation>
    <scope>NUCLEOTIDE SEQUENCE</scope>
</reference>
<evidence type="ECO:0000313" key="3">
    <source>
        <dbReference type="Proteomes" id="UP000604825"/>
    </source>
</evidence>
<organism evidence="2 3">
    <name type="scientific">Miscanthus lutarioriparius</name>
    <dbReference type="NCBI Taxonomy" id="422564"/>
    <lineage>
        <taxon>Eukaryota</taxon>
        <taxon>Viridiplantae</taxon>
        <taxon>Streptophyta</taxon>
        <taxon>Embryophyta</taxon>
        <taxon>Tracheophyta</taxon>
        <taxon>Spermatophyta</taxon>
        <taxon>Magnoliopsida</taxon>
        <taxon>Liliopsida</taxon>
        <taxon>Poales</taxon>
        <taxon>Poaceae</taxon>
        <taxon>PACMAD clade</taxon>
        <taxon>Panicoideae</taxon>
        <taxon>Andropogonodae</taxon>
        <taxon>Andropogoneae</taxon>
        <taxon>Saccharinae</taxon>
        <taxon>Miscanthus</taxon>
    </lineage>
</organism>
<dbReference type="EMBL" id="CAJGYO010000002">
    <property type="protein sequence ID" value="CAD6212435.1"/>
    <property type="molecule type" value="Genomic_DNA"/>
</dbReference>
<sequence>MPSRTPSAAGSRPLPLPPDGSEGCDRCSGRGDHGCAVRHCLPRRIRLLLAGWAGPRRIWWWPPPCASCGLLQRAGGEKVKGTAPPNPTTAGARREVVPPSHGTELRHRASAGGGDRVPRAVGAGGGGRAPARLPTLEEGTEPHATVGRPRPRTPATLGFHFIPYRGNRENMQVRQFMAQRCYSLGLFPLHASMHTAVGLRTDQPHTPKGSFSIQCKLMLRIRISM</sequence>
<feature type="region of interest" description="Disordered" evidence="1">
    <location>
        <begin position="76"/>
        <end position="135"/>
    </location>
</feature>
<gene>
    <name evidence="2" type="ORF">NCGR_LOCUS8225</name>
</gene>
<feature type="region of interest" description="Disordered" evidence="1">
    <location>
        <begin position="1"/>
        <end position="22"/>
    </location>
</feature>
<keyword evidence="3" id="KW-1185">Reference proteome</keyword>
<dbReference type="AlphaFoldDB" id="A0A811MU26"/>
<comment type="caution">
    <text evidence="2">The sequence shown here is derived from an EMBL/GenBank/DDBJ whole genome shotgun (WGS) entry which is preliminary data.</text>
</comment>
<evidence type="ECO:0000313" key="2">
    <source>
        <dbReference type="EMBL" id="CAD6212435.1"/>
    </source>
</evidence>
<name>A0A811MU26_9POAL</name>
<accession>A0A811MU26</accession>
<proteinExistence type="predicted"/>